<keyword evidence="6 16" id="KW-0548">Nucleotidyltransferase</keyword>
<dbReference type="GO" id="GO:0006261">
    <property type="term" value="P:DNA-templated DNA replication"/>
    <property type="evidence" value="ECO:0007669"/>
    <property type="project" value="UniProtKB-UniRule"/>
</dbReference>
<keyword evidence="5 16" id="KW-0808">Transferase</keyword>
<comment type="function">
    <text evidence="14 16">Poorly processive, error-prone DNA polymerase involved in untargeted mutagenesis. Copies undamaged DNA at stalled replication forks, which arise in vivo from mismatched or misaligned primer ends. These misaligned primers can be extended by PolIV. Exhibits no 3'-5' exonuclease (proofreading) activity. May be involved in translesional synthesis, in conjunction with the beta clamp from PolIII.</text>
</comment>
<evidence type="ECO:0000256" key="13">
    <source>
        <dbReference type="ARBA" id="ARBA00023204"/>
    </source>
</evidence>
<organism evidence="19 20">
    <name type="scientific">Senegalimassilia anaerobia</name>
    <dbReference type="NCBI Taxonomy" id="1473216"/>
    <lineage>
        <taxon>Bacteria</taxon>
        <taxon>Bacillati</taxon>
        <taxon>Actinomycetota</taxon>
        <taxon>Coriobacteriia</taxon>
        <taxon>Coriobacteriales</taxon>
        <taxon>Coriobacteriaceae</taxon>
        <taxon>Senegalimassilia</taxon>
    </lineage>
</organism>
<keyword evidence="20" id="KW-1185">Reference proteome</keyword>
<feature type="domain" description="UmuC" evidence="18">
    <location>
        <begin position="21"/>
        <end position="201"/>
    </location>
</feature>
<dbReference type="GO" id="GO:0003684">
    <property type="term" value="F:damaged DNA binding"/>
    <property type="evidence" value="ECO:0007669"/>
    <property type="project" value="InterPro"/>
</dbReference>
<dbReference type="InterPro" id="IPR036775">
    <property type="entry name" value="DNA_pol_Y-fam_lit_finger_sf"/>
</dbReference>
<dbReference type="AlphaFoldDB" id="A0A369L9L4"/>
<comment type="similarity">
    <text evidence="2 16">Belongs to the DNA polymerase type-Y family.</text>
</comment>
<evidence type="ECO:0000256" key="15">
    <source>
        <dbReference type="ARBA" id="ARBA00049244"/>
    </source>
</evidence>
<dbReference type="EMBL" id="PPTP01000005">
    <property type="protein sequence ID" value="RDB55409.1"/>
    <property type="molecule type" value="Genomic_DNA"/>
</dbReference>
<dbReference type="GO" id="GO:0000287">
    <property type="term" value="F:magnesium ion binding"/>
    <property type="evidence" value="ECO:0007669"/>
    <property type="project" value="UniProtKB-UniRule"/>
</dbReference>
<keyword evidence="12 16" id="KW-0238">DNA-binding</keyword>
<keyword evidence="7 16" id="KW-0235">DNA replication</keyword>
<dbReference type="InterPro" id="IPR050116">
    <property type="entry name" value="DNA_polymerase-Y"/>
</dbReference>
<dbReference type="EC" id="2.7.7.7" evidence="16"/>
<evidence type="ECO:0000256" key="14">
    <source>
        <dbReference type="ARBA" id="ARBA00025589"/>
    </source>
</evidence>
<dbReference type="InterPro" id="IPR017961">
    <property type="entry name" value="DNA_pol_Y-fam_little_finger"/>
</dbReference>
<dbReference type="PROSITE" id="PS50173">
    <property type="entry name" value="UMUC"/>
    <property type="match status" value="1"/>
</dbReference>
<sequence>MIDSSEHEGMLPLEPWDGPAILLVDLDAFFASVEQLDHPGWRGKPVIVGGSADKHGVVSTASYEARVFGVRSAMPAATARKLCPQAIWAAGRFDRYKQVSNQVMSILNDETPLVQQVSIDEAFLDVTPTRTNREHPVAVARRIQQRVEQLGVTCSVGVGTSKTVAKIASDMDKPRGLTVVYPGTERMFLDPLPVRSMSGIGAAAEQRLKSHGVETLGQLVCEGTARLERLFGKNGRVMYMRACGLDDSPIQQHAPVKSVSNEVTFANDLRMREDIEAAICTQAAKVGRRLRGKSLRGSTIGLRLRYPDRSSRSVQRRLARPTDDELLFAPELCSMLDELWEPGIAVRLIGVSVSGFSEPEGEQGSLFDVKQVAPLEGDAKPRIQDESKRRGLLAATDLVKDRFGEGAVRFGHELRNDGNATGTAAKNPADYK</sequence>
<dbReference type="RefSeq" id="WP_114620830.1">
    <property type="nucleotide sequence ID" value="NZ_PPTP01000005.1"/>
</dbReference>
<reference evidence="19 20" key="1">
    <citation type="journal article" date="2018" name="Elife">
        <title>Discovery and characterization of a prevalent human gut bacterial enzyme sufficient for the inactivation of a family of plant toxins.</title>
        <authorList>
            <person name="Koppel N."/>
            <person name="Bisanz J.E."/>
            <person name="Pandelia M.E."/>
            <person name="Turnbaugh P.J."/>
            <person name="Balskus E.P."/>
        </authorList>
    </citation>
    <scope>NUCLEOTIDE SEQUENCE [LARGE SCALE GENOMIC DNA]</scope>
    <source>
        <strain evidence="20">anaerobia AP69FAA</strain>
    </source>
</reference>
<evidence type="ECO:0000256" key="7">
    <source>
        <dbReference type="ARBA" id="ARBA00022705"/>
    </source>
</evidence>
<evidence type="ECO:0000256" key="16">
    <source>
        <dbReference type="HAMAP-Rule" id="MF_01113"/>
    </source>
</evidence>
<dbReference type="Pfam" id="PF11799">
    <property type="entry name" value="IMS_C"/>
    <property type="match status" value="1"/>
</dbReference>
<dbReference type="Pfam" id="PF00817">
    <property type="entry name" value="IMS"/>
    <property type="match status" value="1"/>
</dbReference>
<gene>
    <name evidence="16" type="primary">dinB</name>
    <name evidence="19" type="ORF">C1880_06915</name>
</gene>
<dbReference type="InterPro" id="IPR022880">
    <property type="entry name" value="DNApol_IV"/>
</dbReference>
<dbReference type="InterPro" id="IPR043128">
    <property type="entry name" value="Rev_trsase/Diguanyl_cyclase"/>
</dbReference>
<evidence type="ECO:0000256" key="10">
    <source>
        <dbReference type="ARBA" id="ARBA00022842"/>
    </source>
</evidence>
<evidence type="ECO:0000256" key="11">
    <source>
        <dbReference type="ARBA" id="ARBA00022932"/>
    </source>
</evidence>
<evidence type="ECO:0000256" key="5">
    <source>
        <dbReference type="ARBA" id="ARBA00022679"/>
    </source>
</evidence>
<proteinExistence type="inferred from homology"/>
<feature type="binding site" evidence="16">
    <location>
        <position position="120"/>
    </location>
    <ligand>
        <name>Mg(2+)</name>
        <dbReference type="ChEBI" id="CHEBI:18420"/>
    </ligand>
</feature>
<dbReference type="SUPFAM" id="SSF100879">
    <property type="entry name" value="Lesion bypass DNA polymerase (Y-family), little finger domain"/>
    <property type="match status" value="1"/>
</dbReference>
<evidence type="ECO:0000256" key="2">
    <source>
        <dbReference type="ARBA" id="ARBA00010945"/>
    </source>
</evidence>
<keyword evidence="10 16" id="KW-0460">Magnesium</keyword>
<dbReference type="FunFam" id="3.40.1170.60:FF:000001">
    <property type="entry name" value="DNA polymerase IV"/>
    <property type="match status" value="1"/>
</dbReference>
<dbReference type="Proteomes" id="UP000253792">
    <property type="component" value="Unassembled WGS sequence"/>
</dbReference>
<dbReference type="NCBIfam" id="NF002677">
    <property type="entry name" value="PRK02406.1"/>
    <property type="match status" value="1"/>
</dbReference>
<dbReference type="GO" id="GO:0042276">
    <property type="term" value="P:error-prone translesion synthesis"/>
    <property type="evidence" value="ECO:0007669"/>
    <property type="project" value="TreeGrafter"/>
</dbReference>
<feature type="site" description="Substrate discrimination" evidence="16">
    <location>
        <position position="30"/>
    </location>
</feature>
<evidence type="ECO:0000256" key="8">
    <source>
        <dbReference type="ARBA" id="ARBA00022723"/>
    </source>
</evidence>
<evidence type="ECO:0000256" key="12">
    <source>
        <dbReference type="ARBA" id="ARBA00023125"/>
    </source>
</evidence>
<dbReference type="GO" id="GO:0005829">
    <property type="term" value="C:cytosol"/>
    <property type="evidence" value="ECO:0007669"/>
    <property type="project" value="TreeGrafter"/>
</dbReference>
<evidence type="ECO:0000256" key="17">
    <source>
        <dbReference type="SAM" id="MobiDB-lite"/>
    </source>
</evidence>
<dbReference type="SUPFAM" id="SSF56672">
    <property type="entry name" value="DNA/RNA polymerases"/>
    <property type="match status" value="1"/>
</dbReference>
<comment type="subunit">
    <text evidence="16">Monomer.</text>
</comment>
<dbReference type="OrthoDB" id="9808813at2"/>
<comment type="caution">
    <text evidence="19">The sequence shown here is derived from an EMBL/GenBank/DDBJ whole genome shotgun (WGS) entry which is preliminary data.</text>
</comment>
<evidence type="ECO:0000256" key="9">
    <source>
        <dbReference type="ARBA" id="ARBA00022763"/>
    </source>
</evidence>
<keyword evidence="3 16" id="KW-0515">Mutator protein</keyword>
<keyword evidence="4 16" id="KW-0963">Cytoplasm</keyword>
<comment type="catalytic activity">
    <reaction evidence="15 16">
        <text>DNA(n) + a 2'-deoxyribonucleoside 5'-triphosphate = DNA(n+1) + diphosphate</text>
        <dbReference type="Rhea" id="RHEA:22508"/>
        <dbReference type="Rhea" id="RHEA-COMP:17339"/>
        <dbReference type="Rhea" id="RHEA-COMP:17340"/>
        <dbReference type="ChEBI" id="CHEBI:33019"/>
        <dbReference type="ChEBI" id="CHEBI:61560"/>
        <dbReference type="ChEBI" id="CHEBI:173112"/>
        <dbReference type="EC" id="2.7.7.7"/>
    </reaction>
</comment>
<keyword evidence="9 16" id="KW-0227">DNA damage</keyword>
<comment type="subcellular location">
    <subcellularLocation>
        <location evidence="1 16">Cytoplasm</location>
    </subcellularLocation>
</comment>
<comment type="cofactor">
    <cofactor evidence="16">
        <name>Mg(2+)</name>
        <dbReference type="ChEBI" id="CHEBI:18420"/>
    </cofactor>
    <text evidence="16">Binds 2 magnesium ions per subunit.</text>
</comment>
<dbReference type="STRING" id="1034345.GCA_000236865_00233"/>
<evidence type="ECO:0000256" key="4">
    <source>
        <dbReference type="ARBA" id="ARBA00022490"/>
    </source>
</evidence>
<keyword evidence="11 16" id="KW-0239">DNA-directed DNA polymerase</keyword>
<dbReference type="GO" id="GO:0006281">
    <property type="term" value="P:DNA repair"/>
    <property type="evidence" value="ECO:0007669"/>
    <property type="project" value="UniProtKB-UniRule"/>
</dbReference>
<dbReference type="PANTHER" id="PTHR11076:SF33">
    <property type="entry name" value="DNA POLYMERASE KAPPA"/>
    <property type="match status" value="1"/>
</dbReference>
<accession>A0A369L9L4</accession>
<protein>
    <recommendedName>
        <fullName evidence="16">DNA polymerase IV</fullName>
        <shortName evidence="16">Pol IV</shortName>
        <ecNumber evidence="16">2.7.7.7</ecNumber>
    </recommendedName>
</protein>
<dbReference type="Gene3D" id="1.10.150.20">
    <property type="entry name" value="5' to 3' exonuclease, C-terminal subdomain"/>
    <property type="match status" value="1"/>
</dbReference>
<dbReference type="Gene3D" id="3.30.1490.100">
    <property type="entry name" value="DNA polymerase, Y-family, little finger domain"/>
    <property type="match status" value="1"/>
</dbReference>
<feature type="binding site" evidence="16">
    <location>
        <position position="25"/>
    </location>
    <ligand>
        <name>Mg(2+)</name>
        <dbReference type="ChEBI" id="CHEBI:18420"/>
    </ligand>
</feature>
<evidence type="ECO:0000256" key="3">
    <source>
        <dbReference type="ARBA" id="ARBA00022457"/>
    </source>
</evidence>
<dbReference type="GO" id="GO:0009432">
    <property type="term" value="P:SOS response"/>
    <property type="evidence" value="ECO:0007669"/>
    <property type="project" value="TreeGrafter"/>
</dbReference>
<evidence type="ECO:0000313" key="20">
    <source>
        <dbReference type="Proteomes" id="UP000253792"/>
    </source>
</evidence>
<dbReference type="Gene3D" id="3.40.1170.60">
    <property type="match status" value="1"/>
</dbReference>
<evidence type="ECO:0000256" key="6">
    <source>
        <dbReference type="ARBA" id="ARBA00022695"/>
    </source>
</evidence>
<feature type="active site" evidence="16">
    <location>
        <position position="121"/>
    </location>
</feature>
<evidence type="ECO:0000259" key="18">
    <source>
        <dbReference type="PROSITE" id="PS50173"/>
    </source>
</evidence>
<dbReference type="CDD" id="cd03586">
    <property type="entry name" value="PolY_Pol_IV_kappa"/>
    <property type="match status" value="1"/>
</dbReference>
<dbReference type="GO" id="GO:0003887">
    <property type="term" value="F:DNA-directed DNA polymerase activity"/>
    <property type="evidence" value="ECO:0007669"/>
    <property type="project" value="UniProtKB-UniRule"/>
</dbReference>
<keyword evidence="13 16" id="KW-0234">DNA repair</keyword>
<evidence type="ECO:0000256" key="1">
    <source>
        <dbReference type="ARBA" id="ARBA00004496"/>
    </source>
</evidence>
<dbReference type="InterPro" id="IPR001126">
    <property type="entry name" value="UmuC"/>
</dbReference>
<dbReference type="HAMAP" id="MF_01113">
    <property type="entry name" value="DNApol_IV"/>
    <property type="match status" value="1"/>
</dbReference>
<feature type="region of interest" description="Disordered" evidence="17">
    <location>
        <begin position="413"/>
        <end position="432"/>
    </location>
</feature>
<dbReference type="PANTHER" id="PTHR11076">
    <property type="entry name" value="DNA REPAIR POLYMERASE UMUC / TRANSFERASE FAMILY MEMBER"/>
    <property type="match status" value="1"/>
</dbReference>
<keyword evidence="8 16" id="KW-0479">Metal-binding</keyword>
<name>A0A369L9L4_9ACTN</name>
<evidence type="ECO:0000313" key="19">
    <source>
        <dbReference type="EMBL" id="RDB55409.1"/>
    </source>
</evidence>
<dbReference type="Gene3D" id="3.30.70.270">
    <property type="match status" value="1"/>
</dbReference>
<dbReference type="InterPro" id="IPR043502">
    <property type="entry name" value="DNA/RNA_pol_sf"/>
</dbReference>